<dbReference type="VEuPathDB" id="FungiDB:KRP23_2093"/>
<evidence type="ECO:0000313" key="1">
    <source>
        <dbReference type="EnsemblProtists" id="Phyra76864"/>
    </source>
</evidence>
<dbReference type="EMBL" id="DS566018">
    <property type="status" value="NOT_ANNOTATED_CDS"/>
    <property type="molecule type" value="Genomic_DNA"/>
</dbReference>
<keyword evidence="2" id="KW-1185">Reference proteome</keyword>
<accession>H3GKP5</accession>
<reference evidence="2" key="1">
    <citation type="journal article" date="2006" name="Science">
        <title>Phytophthora genome sequences uncover evolutionary origins and mechanisms of pathogenesis.</title>
        <authorList>
            <person name="Tyler B.M."/>
            <person name="Tripathy S."/>
            <person name="Zhang X."/>
            <person name="Dehal P."/>
            <person name="Jiang R.H."/>
            <person name="Aerts A."/>
            <person name="Arredondo F.D."/>
            <person name="Baxter L."/>
            <person name="Bensasson D."/>
            <person name="Beynon J.L."/>
            <person name="Chapman J."/>
            <person name="Damasceno C.M."/>
            <person name="Dorrance A.E."/>
            <person name="Dou D."/>
            <person name="Dickerman A.W."/>
            <person name="Dubchak I.L."/>
            <person name="Garbelotto M."/>
            <person name="Gijzen M."/>
            <person name="Gordon S.G."/>
            <person name="Govers F."/>
            <person name="Grunwald N.J."/>
            <person name="Huang W."/>
            <person name="Ivors K.L."/>
            <person name="Jones R.W."/>
            <person name="Kamoun S."/>
            <person name="Krampis K."/>
            <person name="Lamour K.H."/>
            <person name="Lee M.K."/>
            <person name="McDonald W.H."/>
            <person name="Medina M."/>
            <person name="Meijer H.J."/>
            <person name="Nordberg E.K."/>
            <person name="Maclean D.J."/>
            <person name="Ospina-Giraldo M.D."/>
            <person name="Morris P.F."/>
            <person name="Phuntumart V."/>
            <person name="Putnam N.H."/>
            <person name="Rash S."/>
            <person name="Rose J.K."/>
            <person name="Sakihama Y."/>
            <person name="Salamov A.A."/>
            <person name="Savidor A."/>
            <person name="Scheuring C.F."/>
            <person name="Smith B.M."/>
            <person name="Sobral B.W."/>
            <person name="Terry A."/>
            <person name="Torto-Alalibo T.A."/>
            <person name="Win J."/>
            <person name="Xu Z."/>
            <person name="Zhang H."/>
            <person name="Grigoriev I.V."/>
            <person name="Rokhsar D.S."/>
            <person name="Boore J.L."/>
        </authorList>
    </citation>
    <scope>NUCLEOTIDE SEQUENCE [LARGE SCALE GENOMIC DNA]</scope>
    <source>
        <strain evidence="2">Pr102</strain>
    </source>
</reference>
<dbReference type="VEuPathDB" id="FungiDB:KRP22_8055"/>
<name>H3GKP5_PHYRM</name>
<dbReference type="Proteomes" id="UP000005238">
    <property type="component" value="Unassembled WGS sequence"/>
</dbReference>
<evidence type="ECO:0000313" key="2">
    <source>
        <dbReference type="Proteomes" id="UP000005238"/>
    </source>
</evidence>
<dbReference type="HOGENOM" id="CLU_066357_0_0_1"/>
<reference evidence="1" key="2">
    <citation type="submission" date="2015-06" db="UniProtKB">
        <authorList>
            <consortium name="EnsemblProtists"/>
        </authorList>
    </citation>
    <scope>IDENTIFICATION</scope>
    <source>
        <strain evidence="1">Pr102</strain>
    </source>
</reference>
<organism evidence="1 2">
    <name type="scientific">Phytophthora ramorum</name>
    <name type="common">Sudden oak death agent</name>
    <dbReference type="NCBI Taxonomy" id="164328"/>
    <lineage>
        <taxon>Eukaryota</taxon>
        <taxon>Sar</taxon>
        <taxon>Stramenopiles</taxon>
        <taxon>Oomycota</taxon>
        <taxon>Peronosporomycetes</taxon>
        <taxon>Peronosporales</taxon>
        <taxon>Peronosporaceae</taxon>
        <taxon>Phytophthora</taxon>
    </lineage>
</organism>
<dbReference type="eggNOG" id="ENOG502S7H2">
    <property type="taxonomic scope" value="Eukaryota"/>
</dbReference>
<dbReference type="AlphaFoldDB" id="H3GKP5"/>
<sequence>MASVLRDFELLLMHKHRFALSDVVVCIHIILQDVQDVQKLSCQSFSRRLERLVGLVPTFLGEQELAALLQALIEYCRSEATPDALRAHTQALEAAARRNAALCRLLAEKRDHLAKFLDEAALVLRNSHSKRLAQYEKAMEQLTASFKATLEGRQDWEDVGEKVIAKQLRFSIRTIETSMSTMLLPHFEICRTITTAF</sequence>
<proteinExistence type="predicted"/>
<protein>
    <submittedName>
        <fullName evidence="1">Uncharacterized protein</fullName>
    </submittedName>
</protein>
<dbReference type="EnsemblProtists" id="Phyra76864">
    <property type="protein sequence ID" value="Phyra76864"/>
    <property type="gene ID" value="Phyra76864"/>
</dbReference>
<dbReference type="InParanoid" id="H3GKP5"/>